<keyword evidence="5 9" id="KW-0627">Porphyrin biosynthesis</keyword>
<comment type="catalytic activity">
    <reaction evidence="8 9">
        <text>hydroxymethylbilane = uroporphyrinogen III + H2O</text>
        <dbReference type="Rhea" id="RHEA:18965"/>
        <dbReference type="ChEBI" id="CHEBI:15377"/>
        <dbReference type="ChEBI" id="CHEBI:57308"/>
        <dbReference type="ChEBI" id="CHEBI:57845"/>
        <dbReference type="EC" id="4.2.1.75"/>
    </reaction>
</comment>
<reference evidence="10" key="1">
    <citation type="journal article" date="2014" name="Genome Announc.">
        <title>Draft genome sequences of the altered schaedler flora, a defined bacterial community from gnotobiotic mice.</title>
        <authorList>
            <person name="Wannemuehler M.J."/>
            <person name="Overstreet A.M."/>
            <person name="Ward D.V."/>
            <person name="Phillips G.J."/>
        </authorList>
    </citation>
    <scope>NUCLEOTIDE SEQUENCE</scope>
    <source>
        <strain evidence="10">ASF457</strain>
    </source>
</reference>
<keyword evidence="4 9" id="KW-0456">Lyase</keyword>
<dbReference type="Gene3D" id="3.40.50.10090">
    <property type="match status" value="2"/>
</dbReference>
<sequence length="234" mass="26148">MKIFENPKRVLVTRQFEQSGSFVNLLSAKGHYPFLLPMIETVQLCPVIEPGEYEIIFFTSANAVKYFAPYHHNIHGKAYIALGEKTAHAMEVFLGISSHITPTVYDLNNAMQIIYSIPLKNARILSPGAEKRLELPVEQINEMGAELITPAVYETTFAEYPAGYLDSFIVDNKIDTVTFCSPSAAKSFLRQFNGDKSLLDIVSIGTTTALFLDKQGVISRYPENFTVESIVEII</sequence>
<keyword evidence="11" id="KW-1185">Reference proteome</keyword>
<comment type="similarity">
    <text evidence="2 9">Belongs to the uroporphyrinogen-III synthase family.</text>
</comment>
<dbReference type="GO" id="GO:0006780">
    <property type="term" value="P:uroporphyrinogen III biosynthetic process"/>
    <property type="evidence" value="ECO:0007669"/>
    <property type="project" value="UniProtKB-UniRule"/>
</dbReference>
<name>V2RGW5_9BACT</name>
<comment type="function">
    <text evidence="6 9">Catalyzes cyclization of the linear tetrapyrrole, hydroxymethylbilane, to the macrocyclic uroporphyrinogen III.</text>
</comment>
<evidence type="ECO:0000256" key="5">
    <source>
        <dbReference type="ARBA" id="ARBA00023244"/>
    </source>
</evidence>
<dbReference type="CDD" id="cd06578">
    <property type="entry name" value="HemD"/>
    <property type="match status" value="1"/>
</dbReference>
<dbReference type="eggNOG" id="COG1587">
    <property type="taxonomic scope" value="Bacteria"/>
</dbReference>
<gene>
    <name evidence="10" type="ORF">N508_002178</name>
</gene>
<dbReference type="PANTHER" id="PTHR38042:SF1">
    <property type="entry name" value="UROPORPHYRINOGEN-III SYNTHASE, CHLOROPLASTIC"/>
    <property type="match status" value="1"/>
</dbReference>
<evidence type="ECO:0000256" key="4">
    <source>
        <dbReference type="ARBA" id="ARBA00023239"/>
    </source>
</evidence>
<dbReference type="GO" id="GO:0004852">
    <property type="term" value="F:uroporphyrinogen-III synthase activity"/>
    <property type="evidence" value="ECO:0007669"/>
    <property type="project" value="UniProtKB-UniRule"/>
</dbReference>
<accession>V2RGW5</accession>
<evidence type="ECO:0000256" key="3">
    <source>
        <dbReference type="ARBA" id="ARBA00013109"/>
    </source>
</evidence>
<dbReference type="InterPro" id="IPR036108">
    <property type="entry name" value="4pyrrol_syn_uPrphyn_synt_sf"/>
</dbReference>
<evidence type="ECO:0000256" key="2">
    <source>
        <dbReference type="ARBA" id="ARBA00008133"/>
    </source>
</evidence>
<dbReference type="Pfam" id="PF02602">
    <property type="entry name" value="HEM4"/>
    <property type="match status" value="1"/>
</dbReference>
<evidence type="ECO:0000313" key="10">
    <source>
        <dbReference type="EMBL" id="USF25083.1"/>
    </source>
</evidence>
<dbReference type="InterPro" id="IPR039793">
    <property type="entry name" value="UROS/Hem4"/>
</dbReference>
<evidence type="ECO:0000256" key="6">
    <source>
        <dbReference type="ARBA" id="ARBA00037589"/>
    </source>
</evidence>
<comment type="pathway">
    <text evidence="1 9">Porphyrin-containing compound metabolism; protoporphyrin-IX biosynthesis; coproporphyrinogen-III from 5-aminolevulinate: step 3/4.</text>
</comment>
<proteinExistence type="inferred from homology"/>
<organism evidence="10 11">
    <name type="scientific">Mucispirillum schaedleri ASF457</name>
    <dbReference type="NCBI Taxonomy" id="1379858"/>
    <lineage>
        <taxon>Bacteria</taxon>
        <taxon>Pseudomonadati</taxon>
        <taxon>Deferribacterota</taxon>
        <taxon>Deferribacteres</taxon>
        <taxon>Deferribacterales</taxon>
        <taxon>Mucispirillaceae</taxon>
        <taxon>Mucispirillum</taxon>
    </lineage>
</organism>
<evidence type="ECO:0000256" key="1">
    <source>
        <dbReference type="ARBA" id="ARBA00004772"/>
    </source>
</evidence>
<dbReference type="OrthoDB" id="9790868at2"/>
<dbReference type="Proteomes" id="UP000017429">
    <property type="component" value="Chromosome"/>
</dbReference>
<dbReference type="KEGG" id="msch:N508_002178"/>
<dbReference type="InterPro" id="IPR003754">
    <property type="entry name" value="4pyrrol_synth_uPrphyn_synth"/>
</dbReference>
<evidence type="ECO:0000256" key="9">
    <source>
        <dbReference type="RuleBase" id="RU366031"/>
    </source>
</evidence>
<dbReference type="SUPFAM" id="SSF69618">
    <property type="entry name" value="HemD-like"/>
    <property type="match status" value="1"/>
</dbReference>
<protein>
    <recommendedName>
        <fullName evidence="7 9">Uroporphyrinogen-III synthase</fullName>
        <ecNumber evidence="3 9">4.2.1.75</ecNumber>
    </recommendedName>
</protein>
<reference evidence="10" key="2">
    <citation type="submission" date="2022-05" db="EMBL/GenBank/DDBJ databases">
        <authorList>
            <person name="Proctor A.L."/>
            <person name="Phillips G.J."/>
            <person name="Wannemuehler M.J."/>
        </authorList>
    </citation>
    <scope>NUCLEOTIDE SEQUENCE</scope>
    <source>
        <strain evidence="10">ASF457</strain>
    </source>
</reference>
<evidence type="ECO:0000313" key="11">
    <source>
        <dbReference type="Proteomes" id="UP000017429"/>
    </source>
</evidence>
<dbReference type="EC" id="4.2.1.75" evidence="3 9"/>
<dbReference type="PANTHER" id="PTHR38042">
    <property type="entry name" value="UROPORPHYRINOGEN-III SYNTHASE, CHLOROPLASTIC"/>
    <property type="match status" value="1"/>
</dbReference>
<evidence type="ECO:0000256" key="7">
    <source>
        <dbReference type="ARBA" id="ARBA00040167"/>
    </source>
</evidence>
<reference evidence="10" key="3">
    <citation type="submission" date="2022-06" db="EMBL/GenBank/DDBJ databases">
        <title>Resources to Facilitate Use of the Altered Schaedler Flora (ASF) Mouse Model to Study Microbiome Function.</title>
        <authorList>
            <person name="Proctor A."/>
            <person name="Parvinroo S."/>
            <person name="Richie T."/>
            <person name="Jia X."/>
            <person name="Lee S.T.M."/>
            <person name="Karp P.D."/>
            <person name="Paley S."/>
            <person name="Kostic A.D."/>
            <person name="Pierre J.F."/>
            <person name="Wannemuehler M.J."/>
            <person name="Phillips G.J."/>
        </authorList>
    </citation>
    <scope>NUCLEOTIDE SEQUENCE</scope>
    <source>
        <strain evidence="10">ASF457</strain>
    </source>
</reference>
<dbReference type="EMBL" id="CP097562">
    <property type="protein sequence ID" value="USF25083.1"/>
    <property type="molecule type" value="Genomic_DNA"/>
</dbReference>
<evidence type="ECO:0000256" key="8">
    <source>
        <dbReference type="ARBA" id="ARBA00048617"/>
    </source>
</evidence>
<dbReference type="AlphaFoldDB" id="V2RGW5"/>
<dbReference type="RefSeq" id="WP_023276924.1">
    <property type="nucleotide sequence ID" value="NZ_CP097562.1"/>
</dbReference>
<dbReference type="GO" id="GO:0006782">
    <property type="term" value="P:protoporphyrinogen IX biosynthetic process"/>
    <property type="evidence" value="ECO:0007669"/>
    <property type="project" value="UniProtKB-UniRule"/>
</dbReference>